<dbReference type="GO" id="GO:0020037">
    <property type="term" value="F:heme binding"/>
    <property type="evidence" value="ECO:0007669"/>
    <property type="project" value="InterPro"/>
</dbReference>
<evidence type="ECO:0000256" key="7">
    <source>
        <dbReference type="SAM" id="MobiDB-lite"/>
    </source>
</evidence>
<accession>A0A3A8JYX7</accession>
<feature type="domain" description="Cytochrome oxidase subunit I profile" evidence="9">
    <location>
        <begin position="11"/>
        <end position="520"/>
    </location>
</feature>
<sequence>MSPPAAESYLTDGRTVWSWLTTHDHKRIGLMFLALTLFFFLVGGVFALALRIELLTPGRTVMGHLAYNRMFTLHGVTMVWLFMIPAIPSAFGNFLVPLMIGARDVAFPRLNLASVYLYVLGASVTLWGMFEGGADTGWTFYTPYSTTTGTAVLPVLLGVFIIGFSTILTGLNFIATVHTLRAPGLTWMKLPLFVWAIYGTSIIQVLATPVLGMVLLLVALERVVGAGIFDPARGGDPLLFQHLFWFYSHPAVYIMVLPSMGVISEAVCAFSRKNAFSYRMIVYSTLGIAFVGFFTWGHHMFASGQSTFGSGAFGAMSMLVAIFTAIKIFSWLGTLYRGSIAMEAPLFYTLGFMFFLFFGGMIGVAYATTSLNLHWHDTYSVVAHFHFIMVGATVMAFLAALHYWFPKMSGRCFPAKLANGAAVLIIFGFIATFVPQFLLGNLGMPRRYADYPPHFQSLHVASTAGASLLAFGFLGIAGYLAWSLRYGAVAGDNPWGSEGFEWKSASPPPTHNFSTPPAYPTGPHEYAREEVPHAA</sequence>
<comment type="subcellular location">
    <subcellularLocation>
        <location evidence="1">Membrane</location>
        <topology evidence="1">Multi-pass membrane protein</topology>
    </subcellularLocation>
</comment>
<keyword evidence="11" id="KW-1185">Reference proteome</keyword>
<dbReference type="PANTHER" id="PTHR10422">
    <property type="entry name" value="CYTOCHROME C OXIDASE SUBUNIT 1"/>
    <property type="match status" value="1"/>
</dbReference>
<keyword evidence="6" id="KW-0408">Iron</keyword>
<dbReference type="GO" id="GO:0015990">
    <property type="term" value="P:electron transport coupled proton transport"/>
    <property type="evidence" value="ECO:0007669"/>
    <property type="project" value="TreeGrafter"/>
</dbReference>
<feature type="transmembrane region" description="Helical" evidence="8">
    <location>
        <begin position="28"/>
        <end position="52"/>
    </location>
</feature>
<keyword evidence="6" id="KW-0349">Heme</keyword>
<evidence type="ECO:0000259" key="9">
    <source>
        <dbReference type="PROSITE" id="PS50855"/>
    </source>
</evidence>
<feature type="transmembrane region" description="Helical" evidence="8">
    <location>
        <begin position="192"/>
        <end position="220"/>
    </location>
</feature>
<dbReference type="PROSITE" id="PS00077">
    <property type="entry name" value="COX1_CUB"/>
    <property type="match status" value="1"/>
</dbReference>
<dbReference type="SUPFAM" id="SSF81442">
    <property type="entry name" value="Cytochrome c oxidase subunit I-like"/>
    <property type="match status" value="1"/>
</dbReference>
<dbReference type="InterPro" id="IPR023615">
    <property type="entry name" value="Cyt_c_Oxase_su1_BS"/>
</dbReference>
<dbReference type="OrthoDB" id="9803294at2"/>
<dbReference type="Proteomes" id="UP000268313">
    <property type="component" value="Unassembled WGS sequence"/>
</dbReference>
<feature type="transmembrane region" description="Helical" evidence="8">
    <location>
        <begin position="72"/>
        <end position="98"/>
    </location>
</feature>
<dbReference type="InterPro" id="IPR036927">
    <property type="entry name" value="Cyt_c_oxase-like_su1_sf"/>
</dbReference>
<evidence type="ECO:0000256" key="2">
    <source>
        <dbReference type="ARBA" id="ARBA00022660"/>
    </source>
</evidence>
<evidence type="ECO:0000256" key="6">
    <source>
        <dbReference type="RuleBase" id="RU000370"/>
    </source>
</evidence>
<dbReference type="GO" id="GO:0004129">
    <property type="term" value="F:cytochrome-c oxidase activity"/>
    <property type="evidence" value="ECO:0007669"/>
    <property type="project" value="InterPro"/>
</dbReference>
<keyword evidence="3 6" id="KW-0812">Transmembrane</keyword>
<feature type="transmembrane region" description="Helical" evidence="8">
    <location>
        <begin position="280"/>
        <end position="301"/>
    </location>
</feature>
<dbReference type="InterPro" id="IPR000883">
    <property type="entry name" value="Cyt_C_Oxase_1"/>
</dbReference>
<dbReference type="InterPro" id="IPR023616">
    <property type="entry name" value="Cyt_c_oxase-like_su1_dom"/>
</dbReference>
<comment type="caution">
    <text evidence="10">The sequence shown here is derived from an EMBL/GenBank/DDBJ whole genome shotgun (WGS) entry which is preliminary data.</text>
</comment>
<feature type="compositionally biased region" description="Basic and acidic residues" evidence="7">
    <location>
        <begin position="525"/>
        <end position="535"/>
    </location>
</feature>
<reference evidence="11" key="1">
    <citation type="submission" date="2018-09" db="EMBL/GenBank/DDBJ databases">
        <authorList>
            <person name="Livingstone P.G."/>
            <person name="Whitworth D.E."/>
        </authorList>
    </citation>
    <scope>NUCLEOTIDE SEQUENCE [LARGE SCALE GENOMIC DNA]</scope>
    <source>
        <strain evidence="11">CA043D</strain>
    </source>
</reference>
<dbReference type="EMBL" id="RAWE01000077">
    <property type="protein sequence ID" value="RKH01188.1"/>
    <property type="molecule type" value="Genomic_DNA"/>
</dbReference>
<feature type="transmembrane region" description="Helical" evidence="8">
    <location>
        <begin position="110"/>
        <end position="130"/>
    </location>
</feature>
<evidence type="ECO:0000256" key="5">
    <source>
        <dbReference type="ARBA" id="ARBA00023136"/>
    </source>
</evidence>
<comment type="similarity">
    <text evidence="6">Belongs to the heme-copper respiratory oxidase family.</text>
</comment>
<keyword evidence="6" id="KW-0479">Metal-binding</keyword>
<dbReference type="Pfam" id="PF00115">
    <property type="entry name" value="COX1"/>
    <property type="match status" value="1"/>
</dbReference>
<evidence type="ECO:0000256" key="1">
    <source>
        <dbReference type="ARBA" id="ARBA00004141"/>
    </source>
</evidence>
<keyword evidence="2 6" id="KW-0679">Respiratory chain</keyword>
<feature type="transmembrane region" description="Helical" evidence="8">
    <location>
        <begin position="381"/>
        <end position="405"/>
    </location>
</feature>
<keyword evidence="5 8" id="KW-0472">Membrane</keyword>
<feature type="transmembrane region" description="Helical" evidence="8">
    <location>
        <begin position="244"/>
        <end position="268"/>
    </location>
</feature>
<dbReference type="PROSITE" id="PS50855">
    <property type="entry name" value="COX1"/>
    <property type="match status" value="1"/>
</dbReference>
<keyword evidence="6" id="KW-0813">Transport</keyword>
<dbReference type="PANTHER" id="PTHR10422:SF18">
    <property type="entry name" value="CYTOCHROME C OXIDASE SUBUNIT 1"/>
    <property type="match status" value="1"/>
</dbReference>
<dbReference type="GO" id="GO:0022904">
    <property type="term" value="P:respiratory electron transport chain"/>
    <property type="evidence" value="ECO:0007669"/>
    <property type="project" value="TreeGrafter"/>
</dbReference>
<keyword evidence="6" id="KW-0249">Electron transport</keyword>
<feature type="transmembrane region" description="Helical" evidence="8">
    <location>
        <begin position="313"/>
        <end position="334"/>
    </location>
</feature>
<feature type="transmembrane region" description="Helical" evidence="8">
    <location>
        <begin position="417"/>
        <end position="438"/>
    </location>
</feature>
<feature type="region of interest" description="Disordered" evidence="7">
    <location>
        <begin position="506"/>
        <end position="535"/>
    </location>
</feature>
<evidence type="ECO:0000256" key="4">
    <source>
        <dbReference type="ARBA" id="ARBA00022989"/>
    </source>
</evidence>
<dbReference type="GO" id="GO:0009060">
    <property type="term" value="P:aerobic respiration"/>
    <property type="evidence" value="ECO:0007669"/>
    <property type="project" value="InterPro"/>
</dbReference>
<dbReference type="AlphaFoldDB" id="A0A3A8JYX7"/>
<evidence type="ECO:0000313" key="11">
    <source>
        <dbReference type="Proteomes" id="UP000268313"/>
    </source>
</evidence>
<feature type="transmembrane region" description="Helical" evidence="8">
    <location>
        <begin position="458"/>
        <end position="482"/>
    </location>
</feature>
<dbReference type="PRINTS" id="PR01165">
    <property type="entry name" value="CYCOXIDASEI"/>
</dbReference>
<dbReference type="Gene3D" id="1.20.210.10">
    <property type="entry name" value="Cytochrome c oxidase-like, subunit I domain"/>
    <property type="match status" value="1"/>
</dbReference>
<protein>
    <submittedName>
        <fullName evidence="10">Cytochrome c oxidase subunit I</fullName>
    </submittedName>
</protein>
<evidence type="ECO:0000313" key="10">
    <source>
        <dbReference type="EMBL" id="RKH01188.1"/>
    </source>
</evidence>
<keyword evidence="4 8" id="KW-1133">Transmembrane helix</keyword>
<organism evidence="10 11">
    <name type="scientific">Corallococcus carmarthensis</name>
    <dbReference type="NCBI Taxonomy" id="2316728"/>
    <lineage>
        <taxon>Bacteria</taxon>
        <taxon>Pseudomonadati</taxon>
        <taxon>Myxococcota</taxon>
        <taxon>Myxococcia</taxon>
        <taxon>Myxococcales</taxon>
        <taxon>Cystobacterineae</taxon>
        <taxon>Myxococcaceae</taxon>
        <taxon>Corallococcus</taxon>
    </lineage>
</organism>
<proteinExistence type="inferred from homology"/>
<evidence type="ECO:0000256" key="3">
    <source>
        <dbReference type="ARBA" id="ARBA00022692"/>
    </source>
</evidence>
<dbReference type="RefSeq" id="WP_120604379.1">
    <property type="nucleotide sequence ID" value="NZ_RAWE01000077.1"/>
</dbReference>
<dbReference type="GO" id="GO:0016020">
    <property type="term" value="C:membrane"/>
    <property type="evidence" value="ECO:0007669"/>
    <property type="project" value="UniProtKB-SubCell"/>
</dbReference>
<gene>
    <name evidence="10" type="ORF">D7X32_21210</name>
</gene>
<evidence type="ECO:0000256" key="8">
    <source>
        <dbReference type="SAM" id="Phobius"/>
    </source>
</evidence>
<name>A0A3A8JYX7_9BACT</name>
<feature type="transmembrane region" description="Helical" evidence="8">
    <location>
        <begin position="346"/>
        <end position="369"/>
    </location>
</feature>
<feature type="transmembrane region" description="Helical" evidence="8">
    <location>
        <begin position="150"/>
        <end position="171"/>
    </location>
</feature>